<name>A0ABW7XAD9_9NOCA</name>
<keyword evidence="3" id="KW-1185">Reference proteome</keyword>
<evidence type="ECO:0000313" key="2">
    <source>
        <dbReference type="EMBL" id="MFI2477945.1"/>
    </source>
</evidence>
<proteinExistence type="predicted"/>
<dbReference type="RefSeq" id="WP_357402793.1">
    <property type="nucleotide sequence ID" value="NZ_JBEYCD010000003.1"/>
</dbReference>
<accession>A0ABW7XAD9</accession>
<sequence>MTMQVDFAHAPPPTTVDGLRAVPIHIHDLRAAVTLDTEAEAAFAHATMTYIVGPHSGSPIFDLRQPVRTCILDGEAIDPGRIAARDVGAGPHGTVRVLDAVQGAGSAHRLTVTYELRSPAADLGGAYPPRLCWSEGTRVRWSFGMSDLYAGRYLEAWFPSNLPFDRFPFRLGLRITGTTLAHSLISNGDAALTGANSWLIRFPPFFTSMSPLVEIRPEDTVQRKSATVVLPVSRRSVAIEVWKPLSGPENPAALIARISEFLARRERSHGPLLGNRFVCLLHGASGGMEYAHAATTSVGAVGHEIFHSWFGRGVSPAAAADGWWDEAYTSFHEDGDTRTEPFDFRQPPIELCSRMPFQRAAPTASYAQGSRFFRGVAARIGPDRLRALMADLYRKYRGTSVSTADLEAHLVAGCGAVDLVDAFHRFVYGFDEPAPDPRIVFAAAPEDPSRASAVWVRRADDRFDTGEPTKPARDNWFHARVCSSADAGCCHFLVTFAVRSPAASFTYPDDFLPATAATVGFDLAPGQSRIVSARWPAALVPLPGATVSLLASVHARRAHPASGTHPWEQHSTARRDLTIDRPQRRCGDRTDPATQLR</sequence>
<dbReference type="SUPFAM" id="SSF55486">
    <property type="entry name" value="Metalloproteases ('zincins'), catalytic domain"/>
    <property type="match status" value="1"/>
</dbReference>
<evidence type="ECO:0000313" key="3">
    <source>
        <dbReference type="Proteomes" id="UP001611415"/>
    </source>
</evidence>
<comment type="caution">
    <text evidence="2">The sequence shown here is derived from an EMBL/GenBank/DDBJ whole genome shotgun (WGS) entry which is preliminary data.</text>
</comment>
<evidence type="ECO:0008006" key="4">
    <source>
        <dbReference type="Google" id="ProtNLM"/>
    </source>
</evidence>
<protein>
    <recommendedName>
        <fullName evidence="4">Peptidase M1 membrane alanine aminopeptidase domain-containing protein</fullName>
    </recommendedName>
</protein>
<evidence type="ECO:0000256" key="1">
    <source>
        <dbReference type="SAM" id="MobiDB-lite"/>
    </source>
</evidence>
<dbReference type="Proteomes" id="UP001611415">
    <property type="component" value="Unassembled WGS sequence"/>
</dbReference>
<organism evidence="2 3">
    <name type="scientific">Nocardia xishanensis</name>
    <dbReference type="NCBI Taxonomy" id="238964"/>
    <lineage>
        <taxon>Bacteria</taxon>
        <taxon>Bacillati</taxon>
        <taxon>Actinomycetota</taxon>
        <taxon>Actinomycetes</taxon>
        <taxon>Mycobacteriales</taxon>
        <taxon>Nocardiaceae</taxon>
        <taxon>Nocardia</taxon>
    </lineage>
</organism>
<dbReference type="EMBL" id="JBIRYO010000031">
    <property type="protein sequence ID" value="MFI2477945.1"/>
    <property type="molecule type" value="Genomic_DNA"/>
</dbReference>
<gene>
    <name evidence="2" type="ORF">ACH49W_31670</name>
</gene>
<feature type="region of interest" description="Disordered" evidence="1">
    <location>
        <begin position="559"/>
        <end position="597"/>
    </location>
</feature>
<reference evidence="2 3" key="1">
    <citation type="submission" date="2024-10" db="EMBL/GenBank/DDBJ databases">
        <title>The Natural Products Discovery Center: Release of the First 8490 Sequenced Strains for Exploring Actinobacteria Biosynthetic Diversity.</title>
        <authorList>
            <person name="Kalkreuter E."/>
            <person name="Kautsar S.A."/>
            <person name="Yang D."/>
            <person name="Bader C.D."/>
            <person name="Teijaro C.N."/>
            <person name="Fluegel L."/>
            <person name="Davis C.M."/>
            <person name="Simpson J.R."/>
            <person name="Lauterbach L."/>
            <person name="Steele A.D."/>
            <person name="Gui C."/>
            <person name="Meng S."/>
            <person name="Li G."/>
            <person name="Viehrig K."/>
            <person name="Ye F."/>
            <person name="Su P."/>
            <person name="Kiefer A.F."/>
            <person name="Nichols A."/>
            <person name="Cepeda A.J."/>
            <person name="Yan W."/>
            <person name="Fan B."/>
            <person name="Jiang Y."/>
            <person name="Adhikari A."/>
            <person name="Zheng C.-J."/>
            <person name="Schuster L."/>
            <person name="Cowan T.M."/>
            <person name="Smanski M.J."/>
            <person name="Chevrette M.G."/>
            <person name="De Carvalho L.P.S."/>
            <person name="Shen B."/>
        </authorList>
    </citation>
    <scope>NUCLEOTIDE SEQUENCE [LARGE SCALE GENOMIC DNA]</scope>
    <source>
        <strain evidence="2 3">NPDC019275</strain>
    </source>
</reference>
<feature type="compositionally biased region" description="Basic and acidic residues" evidence="1">
    <location>
        <begin position="567"/>
        <end position="591"/>
    </location>
</feature>